<keyword evidence="2" id="KW-0418">Kinase</keyword>
<dbReference type="RefSeq" id="XP_011129586.1">
    <property type="nucleotide sequence ID" value="XM_011131284.1"/>
</dbReference>
<dbReference type="AlphaFoldDB" id="A0A023B9T6"/>
<dbReference type="InterPro" id="IPR018936">
    <property type="entry name" value="PI3/4_kinase_CS"/>
</dbReference>
<evidence type="ECO:0000256" key="1">
    <source>
        <dbReference type="ARBA" id="ARBA00022679"/>
    </source>
</evidence>
<dbReference type="GO" id="GO:0034271">
    <property type="term" value="C:phosphatidylinositol 3-kinase complex, class III, type I"/>
    <property type="evidence" value="ECO:0007669"/>
    <property type="project" value="TreeGrafter"/>
</dbReference>
<feature type="compositionally biased region" description="Polar residues" evidence="3">
    <location>
        <begin position="1"/>
        <end position="12"/>
    </location>
</feature>
<feature type="compositionally biased region" description="Basic and acidic residues" evidence="3">
    <location>
        <begin position="17"/>
        <end position="59"/>
    </location>
</feature>
<dbReference type="InterPro" id="IPR000403">
    <property type="entry name" value="PI3/4_kinase_cat_dom"/>
</dbReference>
<dbReference type="GO" id="GO:0006897">
    <property type="term" value="P:endocytosis"/>
    <property type="evidence" value="ECO:0007669"/>
    <property type="project" value="TreeGrafter"/>
</dbReference>
<dbReference type="GO" id="GO:0005768">
    <property type="term" value="C:endosome"/>
    <property type="evidence" value="ECO:0007669"/>
    <property type="project" value="TreeGrafter"/>
</dbReference>
<reference evidence="5" key="1">
    <citation type="submission" date="2013-12" db="EMBL/GenBank/DDBJ databases">
        <authorList>
            <person name="Omoto C.K."/>
            <person name="Sibley D."/>
            <person name="Venepally P."/>
            <person name="Hadjithomas M."/>
            <person name="Karamycheva S."/>
            <person name="Brunk B."/>
            <person name="Roos D."/>
            <person name="Caler E."/>
            <person name="Lorenzi H."/>
        </authorList>
    </citation>
    <scope>NUCLEOTIDE SEQUENCE</scope>
</reference>
<dbReference type="GO" id="GO:0034272">
    <property type="term" value="C:phosphatidylinositol 3-kinase complex, class III, type II"/>
    <property type="evidence" value="ECO:0007669"/>
    <property type="project" value="TreeGrafter"/>
</dbReference>
<dbReference type="Gene3D" id="1.10.1070.11">
    <property type="entry name" value="Phosphatidylinositol 3-/4-kinase, catalytic domain"/>
    <property type="match status" value="1"/>
</dbReference>
<dbReference type="PROSITE" id="PS50290">
    <property type="entry name" value="PI3_4_KINASE_3"/>
    <property type="match status" value="1"/>
</dbReference>
<dbReference type="Gene3D" id="3.30.1010.10">
    <property type="entry name" value="Phosphatidylinositol 3-kinase Catalytic Subunit, Chain A, domain 4"/>
    <property type="match status" value="1"/>
</dbReference>
<keyword evidence="1" id="KW-0808">Transferase</keyword>
<dbReference type="OrthoDB" id="67688at2759"/>
<dbReference type="Proteomes" id="UP000019763">
    <property type="component" value="Unassembled WGS sequence"/>
</dbReference>
<dbReference type="InterPro" id="IPR015433">
    <property type="entry name" value="PI3/4_kinase"/>
</dbReference>
<proteinExistence type="predicted"/>
<dbReference type="GO" id="GO:0005777">
    <property type="term" value="C:peroxisome"/>
    <property type="evidence" value="ECO:0007669"/>
    <property type="project" value="TreeGrafter"/>
</dbReference>
<sequence>MSESGSDITSLISDLFGSERDPERERLRASDRSGGRERSGDREGAGDGERPGDRERPPSESEEEPWTLDIDSIVSSPREEWEELSQSEWAGFRLLYKLNDDLRQDCYVVDVLRVVEHDVCTRVFGLRTHLDRYRVLPLSGEEGYIEFVDGSMAFSSLGKGHTPLLSHILSSKSNKINFVESLAAHCVLTYIMGVGDRHLDNLMITRDGRMFHVDYGYILGNDPKPFARVPMRLTNEMTYALGGISSNTFITLVIRIITLWFNLKKTSYELKLLFQLVSNTSIQDIQYTRKHLQTRTNNEATLQHLMLSKGLGRLNFSKDDILSIQFLTHDVNNYNLMIPCA</sequence>
<evidence type="ECO:0000313" key="6">
    <source>
        <dbReference type="Proteomes" id="UP000019763"/>
    </source>
</evidence>
<feature type="domain" description="PI3K/PI4K catalytic" evidence="4">
    <location>
        <begin position="64"/>
        <end position="328"/>
    </location>
</feature>
<dbReference type="PANTHER" id="PTHR10048:SF7">
    <property type="entry name" value="PHOSPHATIDYLINOSITOL 3-KINASE CATALYTIC SUBUNIT TYPE 3"/>
    <property type="match status" value="1"/>
</dbReference>
<accession>A0A023B9T6</accession>
<evidence type="ECO:0000256" key="3">
    <source>
        <dbReference type="SAM" id="MobiDB-lite"/>
    </source>
</evidence>
<dbReference type="SUPFAM" id="SSF56112">
    <property type="entry name" value="Protein kinase-like (PK-like)"/>
    <property type="match status" value="1"/>
</dbReference>
<organism evidence="5 6">
    <name type="scientific">Gregarina niphandrodes</name>
    <name type="common">Septate eugregarine</name>
    <dbReference type="NCBI Taxonomy" id="110365"/>
    <lineage>
        <taxon>Eukaryota</taxon>
        <taxon>Sar</taxon>
        <taxon>Alveolata</taxon>
        <taxon>Apicomplexa</taxon>
        <taxon>Conoidasida</taxon>
        <taxon>Gregarinasina</taxon>
        <taxon>Eugregarinorida</taxon>
        <taxon>Gregarinidae</taxon>
        <taxon>Gregarina</taxon>
    </lineage>
</organism>
<dbReference type="eggNOG" id="KOG0906">
    <property type="taxonomic scope" value="Eukaryota"/>
</dbReference>
<protein>
    <submittedName>
        <fullName evidence="5">Phosphatidylinositol 3-kinase</fullName>
    </submittedName>
</protein>
<dbReference type="GeneID" id="22911708"/>
<dbReference type="GO" id="GO:0000407">
    <property type="term" value="C:phagophore assembly site"/>
    <property type="evidence" value="ECO:0007669"/>
    <property type="project" value="TreeGrafter"/>
</dbReference>
<keyword evidence="6" id="KW-1185">Reference proteome</keyword>
<dbReference type="VEuPathDB" id="CryptoDB:GNI_045620"/>
<gene>
    <name evidence="5" type="ORF">GNI_045620</name>
</gene>
<feature type="region of interest" description="Disordered" evidence="3">
    <location>
        <begin position="1"/>
        <end position="67"/>
    </location>
</feature>
<dbReference type="PROSITE" id="PS00916">
    <property type="entry name" value="PI3_4_KINASE_2"/>
    <property type="match status" value="1"/>
</dbReference>
<evidence type="ECO:0000259" key="4">
    <source>
        <dbReference type="PROSITE" id="PS50290"/>
    </source>
</evidence>
<dbReference type="InterPro" id="IPR011009">
    <property type="entry name" value="Kinase-like_dom_sf"/>
</dbReference>
<dbReference type="PANTHER" id="PTHR10048">
    <property type="entry name" value="PHOSPHATIDYLINOSITOL KINASE"/>
    <property type="match status" value="1"/>
</dbReference>
<dbReference type="GO" id="GO:0000045">
    <property type="term" value="P:autophagosome assembly"/>
    <property type="evidence" value="ECO:0007669"/>
    <property type="project" value="TreeGrafter"/>
</dbReference>
<dbReference type="Pfam" id="PF00454">
    <property type="entry name" value="PI3_PI4_kinase"/>
    <property type="match status" value="1"/>
</dbReference>
<dbReference type="GO" id="GO:0048015">
    <property type="term" value="P:phosphatidylinositol-mediated signaling"/>
    <property type="evidence" value="ECO:0007669"/>
    <property type="project" value="TreeGrafter"/>
</dbReference>
<comment type="caution">
    <text evidence="5">The sequence shown here is derived from an EMBL/GenBank/DDBJ whole genome shotgun (WGS) entry which is preliminary data.</text>
</comment>
<dbReference type="EMBL" id="AFNH02000350">
    <property type="protein sequence ID" value="EZG76052.1"/>
    <property type="molecule type" value="Genomic_DNA"/>
</dbReference>
<dbReference type="InterPro" id="IPR036940">
    <property type="entry name" value="PI3/4_kinase_cat_sf"/>
</dbReference>
<evidence type="ECO:0000313" key="5">
    <source>
        <dbReference type="EMBL" id="EZG76052.1"/>
    </source>
</evidence>
<dbReference type="SMART" id="SM00146">
    <property type="entry name" value="PI3Kc"/>
    <property type="match status" value="1"/>
</dbReference>
<dbReference type="GO" id="GO:0016303">
    <property type="term" value="F:1-phosphatidylinositol-3-kinase activity"/>
    <property type="evidence" value="ECO:0007669"/>
    <property type="project" value="TreeGrafter"/>
</dbReference>
<name>A0A023B9T6_GRENI</name>
<evidence type="ECO:0000256" key="2">
    <source>
        <dbReference type="ARBA" id="ARBA00022777"/>
    </source>
</evidence>